<dbReference type="SMART" id="SM00361">
    <property type="entry name" value="RRM_1"/>
    <property type="match status" value="1"/>
</dbReference>
<keyword evidence="4" id="KW-0539">Nucleus</keyword>
<reference evidence="8 9" key="1">
    <citation type="submission" date="2020-08" db="EMBL/GenBank/DDBJ databases">
        <authorList>
            <person name="Koutsovoulos G."/>
            <person name="Danchin GJ E."/>
        </authorList>
    </citation>
    <scope>NUCLEOTIDE SEQUENCE [LARGE SCALE GENOMIC DNA]</scope>
</reference>
<evidence type="ECO:0000313" key="9">
    <source>
        <dbReference type="Proteomes" id="UP000580250"/>
    </source>
</evidence>
<dbReference type="SMART" id="SM00360">
    <property type="entry name" value="RRM"/>
    <property type="match status" value="1"/>
</dbReference>
<dbReference type="InterPro" id="IPR003954">
    <property type="entry name" value="RRM_euk-type"/>
</dbReference>
<evidence type="ECO:0000259" key="7">
    <source>
        <dbReference type="PROSITE" id="PS50102"/>
    </source>
</evidence>
<dbReference type="OrthoDB" id="3945418at2759"/>
<feature type="region of interest" description="Disordered" evidence="6">
    <location>
        <begin position="98"/>
        <end position="170"/>
    </location>
</feature>
<protein>
    <recommendedName>
        <fullName evidence="7">RRM domain-containing protein</fullName>
    </recommendedName>
</protein>
<gene>
    <name evidence="8" type="ORF">MENT_LOCUS49369</name>
</gene>
<organism evidence="8 9">
    <name type="scientific">Meloidogyne enterolobii</name>
    <name type="common">Root-knot nematode worm</name>
    <name type="synonym">Meloidogyne mayaguensis</name>
    <dbReference type="NCBI Taxonomy" id="390850"/>
    <lineage>
        <taxon>Eukaryota</taxon>
        <taxon>Metazoa</taxon>
        <taxon>Ecdysozoa</taxon>
        <taxon>Nematoda</taxon>
        <taxon>Chromadorea</taxon>
        <taxon>Rhabditida</taxon>
        <taxon>Tylenchina</taxon>
        <taxon>Tylenchomorpha</taxon>
        <taxon>Tylenchoidea</taxon>
        <taxon>Meloidogynidae</taxon>
        <taxon>Meloidogyninae</taxon>
        <taxon>Meloidogyne</taxon>
    </lineage>
</organism>
<evidence type="ECO:0000256" key="1">
    <source>
        <dbReference type="ARBA" id="ARBA00004123"/>
    </source>
</evidence>
<comment type="subcellular location">
    <subcellularLocation>
        <location evidence="1">Nucleus</location>
    </subcellularLocation>
</comment>
<dbReference type="Pfam" id="PF00076">
    <property type="entry name" value="RRM_1"/>
    <property type="match status" value="1"/>
</dbReference>
<keyword evidence="2" id="KW-0677">Repeat</keyword>
<dbReference type="SUPFAM" id="SSF54928">
    <property type="entry name" value="RNA-binding domain, RBD"/>
    <property type="match status" value="1"/>
</dbReference>
<dbReference type="AlphaFoldDB" id="A0A6V7XA49"/>
<evidence type="ECO:0000256" key="4">
    <source>
        <dbReference type="ARBA" id="ARBA00023242"/>
    </source>
</evidence>
<comment type="caution">
    <text evidence="8">The sequence shown here is derived from an EMBL/GenBank/DDBJ whole genome shotgun (WGS) entry which is preliminary data.</text>
</comment>
<dbReference type="PROSITE" id="PS50102">
    <property type="entry name" value="RRM"/>
    <property type="match status" value="1"/>
</dbReference>
<evidence type="ECO:0000256" key="2">
    <source>
        <dbReference type="ARBA" id="ARBA00022737"/>
    </source>
</evidence>
<dbReference type="Proteomes" id="UP000580250">
    <property type="component" value="Unassembled WGS sequence"/>
</dbReference>
<evidence type="ECO:0000256" key="3">
    <source>
        <dbReference type="ARBA" id="ARBA00022884"/>
    </source>
</evidence>
<dbReference type="Gene3D" id="3.30.70.330">
    <property type="match status" value="1"/>
</dbReference>
<dbReference type="InterPro" id="IPR035979">
    <property type="entry name" value="RBD_domain_sf"/>
</dbReference>
<proteinExistence type="predicted"/>
<keyword evidence="3 5" id="KW-0694">RNA-binding</keyword>
<feature type="domain" description="RRM" evidence="7">
    <location>
        <begin position="16"/>
        <end position="97"/>
    </location>
</feature>
<accession>A0A6V7XA49</accession>
<dbReference type="InterPro" id="IPR000504">
    <property type="entry name" value="RRM_dom"/>
</dbReference>
<dbReference type="GO" id="GO:0003729">
    <property type="term" value="F:mRNA binding"/>
    <property type="evidence" value="ECO:0007669"/>
    <property type="project" value="TreeGrafter"/>
</dbReference>
<dbReference type="InterPro" id="IPR051945">
    <property type="entry name" value="RRM_MRD1_RNA_proc_ribogen"/>
</dbReference>
<name>A0A6V7XA49_MELEN</name>
<evidence type="ECO:0000256" key="5">
    <source>
        <dbReference type="PROSITE-ProRule" id="PRU00176"/>
    </source>
</evidence>
<dbReference type="PANTHER" id="PTHR48039:SF5">
    <property type="entry name" value="RNA-BINDING PROTEIN 28"/>
    <property type="match status" value="1"/>
</dbReference>
<feature type="compositionally biased region" description="Basic and acidic residues" evidence="6">
    <location>
        <begin position="98"/>
        <end position="120"/>
    </location>
</feature>
<dbReference type="InterPro" id="IPR012677">
    <property type="entry name" value="Nucleotide-bd_a/b_plait_sf"/>
</dbReference>
<dbReference type="GO" id="GO:0005730">
    <property type="term" value="C:nucleolus"/>
    <property type="evidence" value="ECO:0007669"/>
    <property type="project" value="TreeGrafter"/>
</dbReference>
<feature type="compositionally biased region" description="Low complexity" evidence="6">
    <location>
        <begin position="124"/>
        <end position="138"/>
    </location>
</feature>
<dbReference type="PANTHER" id="PTHR48039">
    <property type="entry name" value="RNA-BINDING MOTIF PROTEIN 14B"/>
    <property type="match status" value="1"/>
</dbReference>
<dbReference type="EMBL" id="CAJEWN010001292">
    <property type="protein sequence ID" value="CAD2196216.1"/>
    <property type="molecule type" value="Genomic_DNA"/>
</dbReference>
<evidence type="ECO:0000313" key="8">
    <source>
        <dbReference type="EMBL" id="CAD2196216.1"/>
    </source>
</evidence>
<sequence length="193" mass="22603">MSSVAKNHRGPGLKGWRLLVRNLKFETKEEDIRKLAGKFGEILEINLPKSKDKRFPNSCAGFCFIQFKRRMDAETAKKELNFKKFNGRKIALDWTMNKDDWENSQHEENSKDAKEIKDEPVDVEMNSGTEEEMTTNGTTKKDLKSETDDDDYDTCHSEESEDEEDDDIEGMILRMRKMKKMARKMKMMKLQMS</sequence>
<evidence type="ECO:0000256" key="6">
    <source>
        <dbReference type="SAM" id="MobiDB-lite"/>
    </source>
</evidence>
<feature type="compositionally biased region" description="Acidic residues" evidence="6">
    <location>
        <begin position="159"/>
        <end position="169"/>
    </location>
</feature>